<dbReference type="GeneID" id="300940506"/>
<proteinExistence type="predicted"/>
<gene>
    <name evidence="1" type="ORF">PNIG_a0536</name>
</gene>
<dbReference type="PROSITE" id="PS51257">
    <property type="entry name" value="PROKAR_LIPOPROTEIN"/>
    <property type="match status" value="1"/>
</dbReference>
<accession>A0AAC9UFR6</accession>
<reference evidence="1 2" key="1">
    <citation type="submission" date="2015-03" db="EMBL/GenBank/DDBJ databases">
        <authorList>
            <person name="Xie B.-B."/>
            <person name="Rong J.-C."/>
            <person name="Qin Q.-L."/>
            <person name="Zhang Y.-Z."/>
        </authorList>
    </citation>
    <scope>NUCLEOTIDE SEQUENCE [LARGE SCALE GENOMIC DNA]</scope>
    <source>
        <strain evidence="1 2">KMM 661</strain>
    </source>
</reference>
<evidence type="ECO:0008006" key="3">
    <source>
        <dbReference type="Google" id="ProtNLM"/>
    </source>
</evidence>
<dbReference type="RefSeq" id="WP_089367728.1">
    <property type="nucleotide sequence ID" value="NZ_BJXZ01000070.1"/>
</dbReference>
<name>A0AAC9UFR6_9GAMM</name>
<evidence type="ECO:0000313" key="2">
    <source>
        <dbReference type="Proteomes" id="UP000198329"/>
    </source>
</evidence>
<keyword evidence="2" id="KW-1185">Reference proteome</keyword>
<organism evidence="1 2">
    <name type="scientific">Pseudoalteromonas nigrifaciens</name>
    <dbReference type="NCBI Taxonomy" id="28109"/>
    <lineage>
        <taxon>Bacteria</taxon>
        <taxon>Pseudomonadati</taxon>
        <taxon>Pseudomonadota</taxon>
        <taxon>Gammaproteobacteria</taxon>
        <taxon>Alteromonadales</taxon>
        <taxon>Pseudoalteromonadaceae</taxon>
        <taxon>Pseudoalteromonas</taxon>
    </lineage>
</organism>
<evidence type="ECO:0000313" key="1">
    <source>
        <dbReference type="EMBL" id="ASM52844.1"/>
    </source>
</evidence>
<dbReference type="EMBL" id="CP011036">
    <property type="protein sequence ID" value="ASM52844.1"/>
    <property type="molecule type" value="Genomic_DNA"/>
</dbReference>
<sequence>MRTALLTTVISLAVLSGCKSTHRYDVLAPNDPIPLTINSTDVYKWDNDDSVPFNLARLGYNSGVGRGVNDSANPQANTVGKSSVGLSAATGFLFGGVLDAVGNGVLASNTNDRRDWRPYIVDFVPVEQLDITKPVDAAYIVQQRLGGYFKEAMAEIDGADFHGAFFQKNKRIPSDNYIVYSGDECVKAYSYMHTENNLIGVKSDFWKKNIVNITDEASSLETGCAVGFTSSVAGVLNGHYIVVHEASVPNMGIYTMLLAAPKLPIATVFPSSLQMSDINTGKKSRVSLPTSFSYVNGVKLYFDSNVKSKPII</sequence>
<dbReference type="AlphaFoldDB" id="A0AAC9UFR6"/>
<dbReference type="KEGG" id="png:PNIG_a0536"/>
<dbReference type="Proteomes" id="UP000198329">
    <property type="component" value="Chromosome I"/>
</dbReference>
<protein>
    <recommendedName>
        <fullName evidence="3">Lipoprotein</fullName>
    </recommendedName>
</protein>